<comment type="similarity">
    <text evidence="2">Belongs to the TAF7 family.</text>
</comment>
<keyword evidence="9" id="KW-1185">Reference proteome</keyword>
<comment type="caution">
    <text evidence="8">The sequence shown here is derived from an EMBL/GenBank/DDBJ whole genome shotgun (WGS) entry which is preliminary data.</text>
</comment>
<keyword evidence="3" id="KW-0805">Transcription regulation</keyword>
<dbReference type="InterPro" id="IPR006751">
    <property type="entry name" value="TAFII55_prot_cons_reg"/>
</dbReference>
<dbReference type="Pfam" id="PF04658">
    <property type="entry name" value="TAFII55_N"/>
    <property type="match status" value="1"/>
</dbReference>
<evidence type="ECO:0000259" key="7">
    <source>
        <dbReference type="SMART" id="SM01370"/>
    </source>
</evidence>
<feature type="compositionally biased region" description="Polar residues" evidence="6">
    <location>
        <begin position="339"/>
        <end position="360"/>
    </location>
</feature>
<evidence type="ECO:0000256" key="2">
    <source>
        <dbReference type="ARBA" id="ARBA00009368"/>
    </source>
</evidence>
<dbReference type="PANTHER" id="PTHR12228:SF0">
    <property type="entry name" value="TATA-BOX BINDING PROTEIN ASSOCIATED FACTOR 7"/>
    <property type="match status" value="1"/>
</dbReference>
<gene>
    <name evidence="8" type="ORF">RI543_002591</name>
</gene>
<name>A0AAN7W2Y6_9SACH</name>
<keyword evidence="4" id="KW-0804">Transcription</keyword>
<evidence type="ECO:0000256" key="3">
    <source>
        <dbReference type="ARBA" id="ARBA00023015"/>
    </source>
</evidence>
<feature type="region of interest" description="Disordered" evidence="6">
    <location>
        <begin position="332"/>
        <end position="483"/>
    </location>
</feature>
<feature type="compositionally biased region" description="Basic and acidic residues" evidence="6">
    <location>
        <begin position="361"/>
        <end position="373"/>
    </location>
</feature>
<feature type="compositionally biased region" description="Polar residues" evidence="6">
    <location>
        <begin position="614"/>
        <end position="635"/>
    </location>
</feature>
<dbReference type="CDD" id="cd08047">
    <property type="entry name" value="TAF7"/>
    <property type="match status" value="1"/>
</dbReference>
<dbReference type="GO" id="GO:0005669">
    <property type="term" value="C:transcription factor TFIID complex"/>
    <property type="evidence" value="ECO:0007669"/>
    <property type="project" value="InterPro"/>
</dbReference>
<feature type="compositionally biased region" description="Basic and acidic residues" evidence="6">
    <location>
        <begin position="473"/>
        <end position="483"/>
    </location>
</feature>
<organism evidence="8 9">
    <name type="scientific">Arxiozyma heterogenica</name>
    <dbReference type="NCBI Taxonomy" id="278026"/>
    <lineage>
        <taxon>Eukaryota</taxon>
        <taxon>Fungi</taxon>
        <taxon>Dikarya</taxon>
        <taxon>Ascomycota</taxon>
        <taxon>Saccharomycotina</taxon>
        <taxon>Saccharomycetes</taxon>
        <taxon>Saccharomycetales</taxon>
        <taxon>Saccharomycetaceae</taxon>
        <taxon>Arxiozyma</taxon>
    </lineage>
</organism>
<protein>
    <recommendedName>
        <fullName evidence="7">TAFII55 protein conserved region domain-containing protein</fullName>
    </recommendedName>
</protein>
<dbReference type="SMART" id="SM01370">
    <property type="entry name" value="TAFII55_N"/>
    <property type="match status" value="1"/>
</dbReference>
<dbReference type="AlphaFoldDB" id="A0AAN7W2Y6"/>
<evidence type="ECO:0000313" key="8">
    <source>
        <dbReference type="EMBL" id="KAK5780051.1"/>
    </source>
</evidence>
<feature type="compositionally biased region" description="Acidic residues" evidence="6">
    <location>
        <begin position="374"/>
        <end position="402"/>
    </location>
</feature>
<feature type="domain" description="TAFII55 protein conserved region" evidence="7">
    <location>
        <begin position="114"/>
        <end position="307"/>
    </location>
</feature>
<evidence type="ECO:0000256" key="1">
    <source>
        <dbReference type="ARBA" id="ARBA00004123"/>
    </source>
</evidence>
<comment type="subcellular location">
    <subcellularLocation>
        <location evidence="1">Nucleus</location>
    </subcellularLocation>
</comment>
<dbReference type="EMBL" id="JAWIZZ010000045">
    <property type="protein sequence ID" value="KAK5780051.1"/>
    <property type="molecule type" value="Genomic_DNA"/>
</dbReference>
<reference evidence="9" key="1">
    <citation type="submission" date="2023-07" db="EMBL/GenBank/DDBJ databases">
        <title>A draft genome of Kazachstania heterogenica Y-27499.</title>
        <authorList>
            <person name="Donic C."/>
            <person name="Kralova J.S."/>
            <person name="Fidel L."/>
            <person name="Ben-Dor S."/>
            <person name="Jung S."/>
        </authorList>
    </citation>
    <scope>NUCLEOTIDE SEQUENCE [LARGE SCALE GENOMIC DNA]</scope>
    <source>
        <strain evidence="9">Y27499</strain>
    </source>
</reference>
<dbReference type="GO" id="GO:0016251">
    <property type="term" value="F:RNA polymerase II general transcription initiation factor activity"/>
    <property type="evidence" value="ECO:0007669"/>
    <property type="project" value="TreeGrafter"/>
</dbReference>
<dbReference type="PANTHER" id="PTHR12228">
    <property type="entry name" value="TRANSCRIPTION INITIATION FACTOR TFIID 55 KD SUBUNIT-RELATED"/>
    <property type="match status" value="1"/>
</dbReference>
<evidence type="ECO:0000313" key="9">
    <source>
        <dbReference type="Proteomes" id="UP001306508"/>
    </source>
</evidence>
<evidence type="ECO:0000256" key="4">
    <source>
        <dbReference type="ARBA" id="ARBA00023163"/>
    </source>
</evidence>
<feature type="compositionally biased region" description="Basic and acidic residues" evidence="6">
    <location>
        <begin position="403"/>
        <end position="412"/>
    </location>
</feature>
<feature type="region of interest" description="Disordered" evidence="6">
    <location>
        <begin position="531"/>
        <end position="653"/>
    </location>
</feature>
<dbReference type="Proteomes" id="UP001306508">
    <property type="component" value="Unassembled WGS sequence"/>
</dbReference>
<accession>A0AAN7W2Y6</accession>
<evidence type="ECO:0000256" key="5">
    <source>
        <dbReference type="ARBA" id="ARBA00023242"/>
    </source>
</evidence>
<feature type="compositionally biased region" description="Polar residues" evidence="6">
    <location>
        <begin position="413"/>
        <end position="422"/>
    </location>
</feature>
<sequence length="653" mass="75223">MTVVKLKRSKTEESSEEPSQTKKKIKIKTKLNEDNTKVIPKIKINLKKENHVTSNNIVKKAGPIKIKLNLKKKEENNSGIKVKRHEPRVRVKAIRIPGEGYDSEDSDVESDPLIESGIILRVVPDTQVDFVKNSIEAGDYSGIGIKWVTDRHAVVMINGYMYGAILVDLPTIIEVNKSVDRKNLLKTFDISQMLLCIRTIDKEEEVFDLQVPDTEDLVSNHYEDIIQEIHREKIKLLRQHLSHGNHDMTPQQIDKIAVKSYDYKHGLTAPLYNVRNRRFRRKMNSVEFEYVENVVETLLNEDDKAEEVTFELITEEEINTKPLPLTSQSHLNLSSQQQMDSLTIKTSPPLSTNISNNSDSNLEKRETTDKGENIEEEEKEEEEDDDELDLEAAFESDEDDDEAKNLQEKLKNQNEVTSNTENKVTREGEDLIEGSAAEEGMVEEDESEEDEDEEDEEEEDEEEEDDDDDDNELGGRRNEKRQHIELLEDELKELESTLTQTIRKVEKATNPLLKSRFVESIKKLEKEVELKKKQLKANEESIQYSSKIEEDSTNNDDESQTHIDNKQQEQSNNDGEEDDDDDDDIDDDDDVEPDEDEEEEEEESLEDNNRDAGQEQTNNMENNADLENQDGSLDQNDLDMMMLFGAEAEEDEE</sequence>
<feature type="compositionally biased region" description="Acidic residues" evidence="6">
    <location>
        <begin position="440"/>
        <end position="472"/>
    </location>
</feature>
<dbReference type="InterPro" id="IPR037817">
    <property type="entry name" value="TAF7"/>
</dbReference>
<feature type="region of interest" description="Disordered" evidence="6">
    <location>
        <begin position="1"/>
        <end position="24"/>
    </location>
</feature>
<feature type="compositionally biased region" description="Acidic residues" evidence="6">
    <location>
        <begin position="574"/>
        <end position="606"/>
    </location>
</feature>
<evidence type="ECO:0000256" key="6">
    <source>
        <dbReference type="SAM" id="MobiDB-lite"/>
    </source>
</evidence>
<proteinExistence type="inferred from homology"/>
<dbReference type="GO" id="GO:0051123">
    <property type="term" value="P:RNA polymerase II preinitiation complex assembly"/>
    <property type="evidence" value="ECO:0007669"/>
    <property type="project" value="TreeGrafter"/>
</dbReference>
<keyword evidence="5" id="KW-0539">Nucleus</keyword>